<dbReference type="OrthoDB" id="2353632at2"/>
<dbReference type="Proteomes" id="UP000217065">
    <property type="component" value="Unassembled WGS sequence"/>
</dbReference>
<comment type="caution">
    <text evidence="1">The sequence shown here is derived from an EMBL/GenBank/DDBJ whole genome shotgun (WGS) entry which is preliminary data.</text>
</comment>
<proteinExistence type="predicted"/>
<dbReference type="InterPro" id="IPR023162">
    <property type="entry name" value="Apc36109-like_dom_sf"/>
</dbReference>
<dbReference type="EMBL" id="NOKQ01000310">
    <property type="protein sequence ID" value="OZS77029.1"/>
    <property type="molecule type" value="Genomic_DNA"/>
</dbReference>
<dbReference type="InterPro" id="IPR015053">
    <property type="entry name" value="DUF1871"/>
</dbReference>
<gene>
    <name evidence="1" type="ORF">CF394_13865</name>
</gene>
<dbReference type="AlphaFoldDB" id="A0A264W0A7"/>
<dbReference type="SUPFAM" id="SSF116922">
    <property type="entry name" value="YugE-like"/>
    <property type="match status" value="1"/>
</dbReference>
<protein>
    <recommendedName>
        <fullName evidence="3">DUF1871 domain-containing protein</fullName>
    </recommendedName>
</protein>
<accession>A0A264W0A7</accession>
<organism evidence="1 2">
    <name type="scientific">Tetzosporium hominis</name>
    <dbReference type="NCBI Taxonomy" id="2020506"/>
    <lineage>
        <taxon>Bacteria</taxon>
        <taxon>Bacillati</taxon>
        <taxon>Bacillota</taxon>
        <taxon>Bacilli</taxon>
        <taxon>Bacillales</taxon>
        <taxon>Caryophanaceae</taxon>
        <taxon>Tetzosporium</taxon>
    </lineage>
</organism>
<evidence type="ECO:0008006" key="3">
    <source>
        <dbReference type="Google" id="ProtNLM"/>
    </source>
</evidence>
<sequence>MHQVEMNKQAIRILEDWDPFALGTDHYAAEAADVVAFLQGATHPSDVAHHMQLVYEHSFEQWIPLEDCMEIAYKLIALKLSVTCSL</sequence>
<dbReference type="Pfam" id="PF08958">
    <property type="entry name" value="DUF1871"/>
    <property type="match status" value="1"/>
</dbReference>
<reference evidence="1 2" key="1">
    <citation type="submission" date="2017-07" db="EMBL/GenBank/DDBJ databases">
        <title>Tetzosporium hominis gen.nov. sp.nov.</title>
        <authorList>
            <person name="Tetz G."/>
            <person name="Tetz V."/>
        </authorList>
    </citation>
    <scope>NUCLEOTIDE SEQUENCE [LARGE SCALE GENOMIC DNA]</scope>
    <source>
        <strain evidence="1 2">VT-49</strain>
    </source>
</reference>
<dbReference type="Gene3D" id="1.10.340.20">
    <property type="entry name" value="Apc36109-like domain"/>
    <property type="match status" value="1"/>
</dbReference>
<keyword evidence="2" id="KW-1185">Reference proteome</keyword>
<evidence type="ECO:0000313" key="1">
    <source>
        <dbReference type="EMBL" id="OZS77029.1"/>
    </source>
</evidence>
<dbReference type="RefSeq" id="WP_094944404.1">
    <property type="nucleotide sequence ID" value="NZ_NOKQ01000310.1"/>
</dbReference>
<name>A0A264W0A7_9BACL</name>
<evidence type="ECO:0000313" key="2">
    <source>
        <dbReference type="Proteomes" id="UP000217065"/>
    </source>
</evidence>